<feature type="chain" id="PRO_5015118124" evidence="13">
    <location>
        <begin position="25"/>
        <end position="995"/>
    </location>
</feature>
<name>A0A2P6QD64_ROSCH</name>
<keyword evidence="11" id="KW-0325">Glycoprotein</keyword>
<keyword evidence="7" id="KW-0677">Repeat</keyword>
<proteinExistence type="inferred from homology"/>
<evidence type="ECO:0000256" key="6">
    <source>
        <dbReference type="ARBA" id="ARBA00022729"/>
    </source>
</evidence>
<feature type="domain" description="Leucine-rich repeat-containing N-terminal plant-type" evidence="14">
    <location>
        <begin position="69"/>
        <end position="94"/>
    </location>
</feature>
<evidence type="ECO:0000256" key="11">
    <source>
        <dbReference type="ARBA" id="ARBA00023180"/>
    </source>
</evidence>
<dbReference type="Pfam" id="PF13855">
    <property type="entry name" value="LRR_8"/>
    <property type="match status" value="3"/>
</dbReference>
<organism evidence="15 16">
    <name type="scientific">Rosa chinensis</name>
    <name type="common">China rose</name>
    <dbReference type="NCBI Taxonomy" id="74649"/>
    <lineage>
        <taxon>Eukaryota</taxon>
        <taxon>Viridiplantae</taxon>
        <taxon>Streptophyta</taxon>
        <taxon>Embryophyta</taxon>
        <taxon>Tracheophyta</taxon>
        <taxon>Spermatophyta</taxon>
        <taxon>Magnoliopsida</taxon>
        <taxon>eudicotyledons</taxon>
        <taxon>Gunneridae</taxon>
        <taxon>Pentapetalae</taxon>
        <taxon>rosids</taxon>
        <taxon>fabids</taxon>
        <taxon>Rosales</taxon>
        <taxon>Rosaceae</taxon>
        <taxon>Rosoideae</taxon>
        <taxon>Rosoideae incertae sedis</taxon>
        <taxon>Rosa</taxon>
    </lineage>
</organism>
<dbReference type="PANTHER" id="PTHR48061:SF46">
    <property type="entry name" value="LEUCINE-RICH REPEAT-CONTAINING N-TERMINAL PLANT-TYPE DOMAIN-CONTAINING PROTEIN"/>
    <property type="match status" value="1"/>
</dbReference>
<dbReference type="STRING" id="74649.A0A2P6QD64"/>
<evidence type="ECO:0000313" key="16">
    <source>
        <dbReference type="Proteomes" id="UP000238479"/>
    </source>
</evidence>
<keyword evidence="4" id="KW-0433">Leucine-rich repeat</keyword>
<evidence type="ECO:0000256" key="13">
    <source>
        <dbReference type="SAM" id="SignalP"/>
    </source>
</evidence>
<dbReference type="InterPro" id="IPR013210">
    <property type="entry name" value="LRR_N_plant-typ"/>
</dbReference>
<feature type="domain" description="Leucine-rich repeat-containing N-terminal plant-type" evidence="14">
    <location>
        <begin position="40"/>
        <end position="56"/>
    </location>
</feature>
<keyword evidence="10" id="KW-0675">Receptor</keyword>
<comment type="subcellular location">
    <subcellularLocation>
        <location evidence="1">Cell membrane</location>
        <topology evidence="1">Single-pass type I membrane protein</topology>
    </subcellularLocation>
</comment>
<dbReference type="PANTHER" id="PTHR48061">
    <property type="entry name" value="LEUCINE-RICH REPEAT RECEPTOR PROTEIN KINASE EMS1-LIKE-RELATED"/>
    <property type="match status" value="1"/>
</dbReference>
<protein>
    <submittedName>
        <fullName evidence="15">Putative leucine-rich repeat-containing, plant-type, leucine-rich repeat domain, L</fullName>
    </submittedName>
</protein>
<reference evidence="15 16" key="1">
    <citation type="journal article" date="2018" name="Nat. Genet.">
        <title>The Rosa genome provides new insights in the design of modern roses.</title>
        <authorList>
            <person name="Bendahmane M."/>
        </authorList>
    </citation>
    <scope>NUCLEOTIDE SEQUENCE [LARGE SCALE GENOMIC DNA]</scope>
    <source>
        <strain evidence="16">cv. Old Blush</strain>
    </source>
</reference>
<evidence type="ECO:0000259" key="14">
    <source>
        <dbReference type="Pfam" id="PF08263"/>
    </source>
</evidence>
<dbReference type="AlphaFoldDB" id="A0A2P6QD64"/>
<dbReference type="PROSITE" id="PS51450">
    <property type="entry name" value="LRR"/>
    <property type="match status" value="1"/>
</dbReference>
<dbReference type="FunFam" id="3.80.10.10:FF:000213">
    <property type="entry name" value="Tyrosine-sulfated glycopeptide receptor 1"/>
    <property type="match status" value="1"/>
</dbReference>
<evidence type="ECO:0000256" key="4">
    <source>
        <dbReference type="ARBA" id="ARBA00022614"/>
    </source>
</evidence>
<dbReference type="OMA" id="VGWIPRE"/>
<dbReference type="InterPro" id="IPR003591">
    <property type="entry name" value="Leu-rich_rpt_typical-subtyp"/>
</dbReference>
<evidence type="ECO:0000256" key="3">
    <source>
        <dbReference type="ARBA" id="ARBA00022475"/>
    </source>
</evidence>
<sequence length="995" mass="110819">MVWWFSWLCLLFFLFTSELNCSLSSSNSSSPPSSRHVCNSDESSALLQFKNSFQVNHSIYGGLEFVSAKTDFFSPRTDSWAKYEDCCRWSGVTCERVTGHVSGLNLSFGGLQGILHSNSSLFSLGHLKMLDLSYNDFMGSSISSKFGGFVSMTYLRLSHSNFTGKIPSEISQLSKLVSLKLCSGLVSLGPHEKTTIDTLTMKGIALNLTSLRVLILNSVDMSSVVPESFLNLSSSLTSLFLFDCNLRGKFPGTLFHLPNLEELDLRGNTNLTGYTPKSNWSSPLNYLGLSETKISIDLHFLTSSLKSLRALCLEECNFTGSRSHLELSGNLTQLMWLDLSRNSFGGQIPWSLLNLEHLHYLNLSSNMFVGELPEIHGNSTKASSTLHDSSKKQLVGGSIPMGLSVLCLYNNSLSGTIPSWVYSLPSLEILWLDGNEFTGNINDFQSLSLSTLYLSHNYLSGVVKLEKFQNLRSLTSLDLSYNPLMVSFQNFSNFTLPKLSALYMSGCKITQFPYFLRTSTQLKYLDLSDNQIQGNVPTWVLDVGRNSLSYFNLSHNFLTGTIEQFLWKNIEYVDLSSNLLKGKVPIPSPSTKFFLMSNNQLTGALPSTICNLTSVQVIDLSNNSFSGRIPQCIGNFSQDLSVLDLHMNQFRGRIPSTFPKGNILRNLDLHGNQLEGTLPQSLVNCRKMEVLDLGDNKLNDTFPNWLESLPELQVLILGSNRLYGPIGSPETRFPFRKLRIIDLSFNQFGGPLPTRYFQKLVAMKNVQDDELKYMGDYYYQDTVTVVMKGLYLELVKIQTMFTTIDFSNNVFTGKIPAVIGELKSLKGLNFSSNKLKGPIPSAFCNLTNLEWLDISSNMLSGEIPRQLADLTSLAKLNLSGNQLVGPIPSGNQFDTFENDSYSGNWGLCGYPLSKTCINDEAPQPPLFDKQDGDMNGFDWKIVWMGYGCGMVIGLSVGYIVLSIGKVDHGVRVMGRKIRSRMAKRAKKTSVGTRKW</sequence>
<dbReference type="InterPro" id="IPR001611">
    <property type="entry name" value="Leu-rich_rpt"/>
</dbReference>
<dbReference type="InterPro" id="IPR032675">
    <property type="entry name" value="LRR_dom_sf"/>
</dbReference>
<evidence type="ECO:0000256" key="2">
    <source>
        <dbReference type="ARBA" id="ARBA00009592"/>
    </source>
</evidence>
<feature type="signal peptide" evidence="13">
    <location>
        <begin position="1"/>
        <end position="24"/>
    </location>
</feature>
<evidence type="ECO:0000256" key="10">
    <source>
        <dbReference type="ARBA" id="ARBA00023170"/>
    </source>
</evidence>
<evidence type="ECO:0000313" key="15">
    <source>
        <dbReference type="EMBL" id="PRQ32120.1"/>
    </source>
</evidence>
<dbReference type="Pfam" id="PF08263">
    <property type="entry name" value="LRRNT_2"/>
    <property type="match status" value="2"/>
</dbReference>
<dbReference type="SMART" id="SM00369">
    <property type="entry name" value="LRR_TYP"/>
    <property type="match status" value="11"/>
</dbReference>
<evidence type="ECO:0000256" key="7">
    <source>
        <dbReference type="ARBA" id="ARBA00022737"/>
    </source>
</evidence>
<dbReference type="GO" id="GO:0005886">
    <property type="term" value="C:plasma membrane"/>
    <property type="evidence" value="ECO:0007669"/>
    <property type="project" value="UniProtKB-SubCell"/>
</dbReference>
<feature type="transmembrane region" description="Helical" evidence="12">
    <location>
        <begin position="941"/>
        <end position="961"/>
    </location>
</feature>
<dbReference type="SUPFAM" id="SSF52058">
    <property type="entry name" value="L domain-like"/>
    <property type="match status" value="2"/>
</dbReference>
<evidence type="ECO:0000256" key="1">
    <source>
        <dbReference type="ARBA" id="ARBA00004251"/>
    </source>
</evidence>
<comment type="caution">
    <text evidence="15">The sequence shown here is derived from an EMBL/GenBank/DDBJ whole genome shotgun (WGS) entry which is preliminary data.</text>
</comment>
<dbReference type="Gene3D" id="3.80.10.10">
    <property type="entry name" value="Ribonuclease Inhibitor"/>
    <property type="match status" value="6"/>
</dbReference>
<keyword evidence="8 12" id="KW-1133">Transmembrane helix</keyword>
<evidence type="ECO:0000256" key="8">
    <source>
        <dbReference type="ARBA" id="ARBA00022989"/>
    </source>
</evidence>
<evidence type="ECO:0000256" key="5">
    <source>
        <dbReference type="ARBA" id="ARBA00022692"/>
    </source>
</evidence>
<keyword evidence="6 13" id="KW-0732">Signal</keyword>
<evidence type="ECO:0000256" key="12">
    <source>
        <dbReference type="SAM" id="Phobius"/>
    </source>
</evidence>
<dbReference type="Gramene" id="PRQ32120">
    <property type="protein sequence ID" value="PRQ32120"/>
    <property type="gene ID" value="RchiOBHm_Chr5g0042831"/>
</dbReference>
<dbReference type="InterPro" id="IPR046956">
    <property type="entry name" value="RLP23-like"/>
</dbReference>
<accession>A0A2P6QD64</accession>
<dbReference type="Pfam" id="PF00560">
    <property type="entry name" value="LRR_1"/>
    <property type="match status" value="6"/>
</dbReference>
<dbReference type="Proteomes" id="UP000238479">
    <property type="component" value="Chromosome 5"/>
</dbReference>
<dbReference type="EMBL" id="PDCK01000043">
    <property type="protein sequence ID" value="PRQ32120.1"/>
    <property type="molecule type" value="Genomic_DNA"/>
</dbReference>
<keyword evidence="9 12" id="KW-0472">Membrane</keyword>
<keyword evidence="3" id="KW-1003">Cell membrane</keyword>
<evidence type="ECO:0000256" key="9">
    <source>
        <dbReference type="ARBA" id="ARBA00023136"/>
    </source>
</evidence>
<gene>
    <name evidence="15" type="ORF">RchiOBHm_Chr5g0042831</name>
</gene>
<dbReference type="SUPFAM" id="SSF52047">
    <property type="entry name" value="RNI-like"/>
    <property type="match status" value="1"/>
</dbReference>
<keyword evidence="5 12" id="KW-0812">Transmembrane</keyword>
<comment type="similarity">
    <text evidence="2">Belongs to the RLP family.</text>
</comment>
<keyword evidence="16" id="KW-1185">Reference proteome</keyword>